<sequence>MKFIAESHNTGNIAPYLEAEGVRIGELVQAGILESIFLKADQSGAFLVLTTDDEAAARTALDSLPLAQNRVTKVELTEVVVP</sequence>
<reference evidence="1 2" key="1">
    <citation type="submission" date="2020-02" db="EMBL/GenBank/DDBJ databases">
        <title>Acidophilic actinobacteria isolated from forest soil.</title>
        <authorList>
            <person name="Golinska P."/>
        </authorList>
    </citation>
    <scope>NUCLEOTIDE SEQUENCE [LARGE SCALE GENOMIC DNA]</scope>
    <source>
        <strain evidence="1 2">NL8</strain>
    </source>
</reference>
<organism evidence="1 2">
    <name type="scientific">Catenulispora pinistramenti</name>
    <dbReference type="NCBI Taxonomy" id="2705254"/>
    <lineage>
        <taxon>Bacteria</taxon>
        <taxon>Bacillati</taxon>
        <taxon>Actinomycetota</taxon>
        <taxon>Actinomycetes</taxon>
        <taxon>Catenulisporales</taxon>
        <taxon>Catenulisporaceae</taxon>
        <taxon>Catenulispora</taxon>
    </lineage>
</organism>
<evidence type="ECO:0000313" key="2">
    <source>
        <dbReference type="Proteomes" id="UP000730482"/>
    </source>
</evidence>
<dbReference type="EMBL" id="JAAFYZ010000097">
    <property type="protein sequence ID" value="MBS2550283.1"/>
    <property type="molecule type" value="Genomic_DNA"/>
</dbReference>
<proteinExistence type="predicted"/>
<name>A0ABS5KW57_9ACTN</name>
<dbReference type="Gene3D" id="3.30.70.1060">
    <property type="entry name" value="Dimeric alpha+beta barrel"/>
    <property type="match status" value="1"/>
</dbReference>
<dbReference type="Proteomes" id="UP000730482">
    <property type="component" value="Unassembled WGS sequence"/>
</dbReference>
<keyword evidence="2" id="KW-1185">Reference proteome</keyword>
<accession>A0ABS5KW57</accession>
<comment type="caution">
    <text evidence="1">The sequence shown here is derived from an EMBL/GenBank/DDBJ whole genome shotgun (WGS) entry which is preliminary data.</text>
</comment>
<protein>
    <submittedName>
        <fullName evidence="1">Uncharacterized protein</fullName>
    </submittedName>
</protein>
<evidence type="ECO:0000313" key="1">
    <source>
        <dbReference type="EMBL" id="MBS2550283.1"/>
    </source>
</evidence>
<dbReference type="RefSeq" id="WP_212012745.1">
    <property type="nucleotide sequence ID" value="NZ_JAAFYZ010000097.1"/>
</dbReference>
<gene>
    <name evidence="1" type="ORF">KGQ19_25780</name>
</gene>